<dbReference type="InterPro" id="IPR036938">
    <property type="entry name" value="PAP2/HPO_sf"/>
</dbReference>
<evidence type="ECO:0000256" key="9">
    <source>
        <dbReference type="ARBA" id="ARBA00047594"/>
    </source>
</evidence>
<protein>
    <recommendedName>
        <fullName evidence="2">undecaprenyl-diphosphate phosphatase</fullName>
        <ecNumber evidence="2">3.6.1.27</ecNumber>
    </recommendedName>
    <alternativeName>
        <fullName evidence="8">Undecaprenyl pyrophosphate phosphatase</fullName>
    </alternativeName>
</protein>
<dbReference type="PANTHER" id="PTHR14969">
    <property type="entry name" value="SPHINGOSINE-1-PHOSPHATE PHOSPHOHYDROLASE"/>
    <property type="match status" value="1"/>
</dbReference>
<dbReference type="GO" id="GO:0050380">
    <property type="term" value="F:undecaprenyl-diphosphatase activity"/>
    <property type="evidence" value="ECO:0007669"/>
    <property type="project" value="UniProtKB-EC"/>
</dbReference>
<evidence type="ECO:0000256" key="10">
    <source>
        <dbReference type="SAM" id="Phobius"/>
    </source>
</evidence>
<feature type="transmembrane region" description="Helical" evidence="10">
    <location>
        <begin position="162"/>
        <end position="181"/>
    </location>
</feature>
<proteinExistence type="predicted"/>
<dbReference type="AlphaFoldDB" id="A0A3M2RJI2"/>
<accession>A0A3M2RJI2</accession>
<evidence type="ECO:0000256" key="6">
    <source>
        <dbReference type="ARBA" id="ARBA00022989"/>
    </source>
</evidence>
<keyword evidence="3" id="KW-1003">Cell membrane</keyword>
<dbReference type="SUPFAM" id="SSF48317">
    <property type="entry name" value="Acid phosphatase/Vanadium-dependent haloperoxidase"/>
    <property type="match status" value="1"/>
</dbReference>
<evidence type="ECO:0000256" key="3">
    <source>
        <dbReference type="ARBA" id="ARBA00022475"/>
    </source>
</evidence>
<evidence type="ECO:0000256" key="5">
    <source>
        <dbReference type="ARBA" id="ARBA00022801"/>
    </source>
</evidence>
<keyword evidence="6 10" id="KW-1133">Transmembrane helix</keyword>
<evidence type="ECO:0000256" key="1">
    <source>
        <dbReference type="ARBA" id="ARBA00004651"/>
    </source>
</evidence>
<dbReference type="Gene3D" id="1.20.144.10">
    <property type="entry name" value="Phosphatidic acid phosphatase type 2/haloperoxidase"/>
    <property type="match status" value="1"/>
</dbReference>
<sequence>MQITNKASRFFERADQREFALCQSINRAIRFRPIKGYFRLVSWLGDGWLWYALILAIPFINPVHGRQFALLMALTGLTCTLTYKMLKHRLIRERPFISFPAINCAMPPLDRYSFPSGHTMHAACFQAMLFTLLPAVAWAVLPFTLSVAASRVVLGLHYPSDVAAGALIGGLMGWTSVQLFADLAA</sequence>
<keyword evidence="5 12" id="KW-0378">Hydrolase</keyword>
<dbReference type="Proteomes" id="UP000265903">
    <property type="component" value="Unassembled WGS sequence"/>
</dbReference>
<feature type="transmembrane region" description="Helical" evidence="10">
    <location>
        <begin position="37"/>
        <end position="60"/>
    </location>
</feature>
<dbReference type="GO" id="GO:0005886">
    <property type="term" value="C:plasma membrane"/>
    <property type="evidence" value="ECO:0007669"/>
    <property type="project" value="UniProtKB-SubCell"/>
</dbReference>
<reference evidence="12 13" key="1">
    <citation type="submission" date="2018-08" db="EMBL/GenBank/DDBJ databases">
        <title>Whole Genome Sequence of the Moderate Halophilic Marine Bacterium Marinobacter litoralis Sw-45.</title>
        <authorList>
            <person name="Musa H."/>
        </authorList>
    </citation>
    <scope>NUCLEOTIDE SEQUENCE [LARGE SCALE GENOMIC DNA]</scope>
    <source>
        <strain evidence="12 13">Sw-45</strain>
    </source>
</reference>
<evidence type="ECO:0000313" key="13">
    <source>
        <dbReference type="Proteomes" id="UP000265903"/>
    </source>
</evidence>
<feature type="transmembrane region" description="Helical" evidence="10">
    <location>
        <begin position="127"/>
        <end position="150"/>
    </location>
</feature>
<dbReference type="EMBL" id="QMDL01000001">
    <property type="protein sequence ID" value="RMJ05487.1"/>
    <property type="molecule type" value="Genomic_DNA"/>
</dbReference>
<keyword evidence="4 10" id="KW-0812">Transmembrane</keyword>
<comment type="subcellular location">
    <subcellularLocation>
        <location evidence="1">Cell membrane</location>
        <topology evidence="1">Multi-pass membrane protein</topology>
    </subcellularLocation>
</comment>
<dbReference type="SMART" id="SM00014">
    <property type="entry name" value="acidPPc"/>
    <property type="match status" value="1"/>
</dbReference>
<gene>
    <name evidence="12" type="primary">bcrC</name>
    <name evidence="12" type="ORF">DOQ08_00157</name>
</gene>
<keyword evidence="7 10" id="KW-0472">Membrane</keyword>
<evidence type="ECO:0000256" key="4">
    <source>
        <dbReference type="ARBA" id="ARBA00022692"/>
    </source>
</evidence>
<dbReference type="RefSeq" id="WP_114333014.1">
    <property type="nucleotide sequence ID" value="NZ_QMDL01000001.1"/>
</dbReference>
<keyword evidence="13" id="KW-1185">Reference proteome</keyword>
<dbReference type="Pfam" id="PF01569">
    <property type="entry name" value="PAP2"/>
    <property type="match status" value="1"/>
</dbReference>
<feature type="transmembrane region" description="Helical" evidence="10">
    <location>
        <begin position="66"/>
        <end position="86"/>
    </location>
</feature>
<comment type="caution">
    <text evidence="12">The sequence shown here is derived from an EMBL/GenBank/DDBJ whole genome shotgun (WGS) entry which is preliminary data.</text>
</comment>
<evidence type="ECO:0000256" key="8">
    <source>
        <dbReference type="ARBA" id="ARBA00032707"/>
    </source>
</evidence>
<dbReference type="OrthoDB" id="9780507at2"/>
<evidence type="ECO:0000256" key="2">
    <source>
        <dbReference type="ARBA" id="ARBA00012374"/>
    </source>
</evidence>
<dbReference type="CDD" id="cd01610">
    <property type="entry name" value="PAP2_like"/>
    <property type="match status" value="1"/>
</dbReference>
<comment type="catalytic activity">
    <reaction evidence="9">
        <text>di-trans,octa-cis-undecaprenyl diphosphate + H2O = di-trans,octa-cis-undecaprenyl phosphate + phosphate + H(+)</text>
        <dbReference type="Rhea" id="RHEA:28094"/>
        <dbReference type="ChEBI" id="CHEBI:15377"/>
        <dbReference type="ChEBI" id="CHEBI:15378"/>
        <dbReference type="ChEBI" id="CHEBI:43474"/>
        <dbReference type="ChEBI" id="CHEBI:58405"/>
        <dbReference type="ChEBI" id="CHEBI:60392"/>
        <dbReference type="EC" id="3.6.1.27"/>
    </reaction>
</comment>
<evidence type="ECO:0000259" key="11">
    <source>
        <dbReference type="SMART" id="SM00014"/>
    </source>
</evidence>
<name>A0A3M2RJI2_9GAMM</name>
<evidence type="ECO:0000313" key="12">
    <source>
        <dbReference type="EMBL" id="RMJ05487.1"/>
    </source>
</evidence>
<dbReference type="PANTHER" id="PTHR14969:SF62">
    <property type="entry name" value="DECAPRENYLPHOSPHORYL-5-PHOSPHORIBOSE PHOSPHATASE RV3807C-RELATED"/>
    <property type="match status" value="1"/>
</dbReference>
<organism evidence="12 13">
    <name type="scientific">Marinobacter litoralis</name>
    <dbReference type="NCBI Taxonomy" id="187981"/>
    <lineage>
        <taxon>Bacteria</taxon>
        <taxon>Pseudomonadati</taxon>
        <taxon>Pseudomonadota</taxon>
        <taxon>Gammaproteobacteria</taxon>
        <taxon>Pseudomonadales</taxon>
        <taxon>Marinobacteraceae</taxon>
        <taxon>Marinobacter</taxon>
    </lineage>
</organism>
<dbReference type="InterPro" id="IPR000326">
    <property type="entry name" value="PAP2/HPO"/>
</dbReference>
<feature type="domain" description="Phosphatidic acid phosphatase type 2/haloperoxidase" evidence="11">
    <location>
        <begin position="68"/>
        <end position="177"/>
    </location>
</feature>
<dbReference type="EC" id="3.6.1.27" evidence="2"/>
<evidence type="ECO:0000256" key="7">
    <source>
        <dbReference type="ARBA" id="ARBA00023136"/>
    </source>
</evidence>